<dbReference type="AlphaFoldDB" id="A0A5P1ECY2"/>
<gene>
    <name evidence="1" type="ORF">A4U43_C07F17720</name>
</gene>
<evidence type="ECO:0000313" key="1">
    <source>
        <dbReference type="EMBL" id="ONK63674.1"/>
    </source>
</evidence>
<organism evidence="1 2">
    <name type="scientific">Asparagus officinalis</name>
    <name type="common">Garden asparagus</name>
    <dbReference type="NCBI Taxonomy" id="4686"/>
    <lineage>
        <taxon>Eukaryota</taxon>
        <taxon>Viridiplantae</taxon>
        <taxon>Streptophyta</taxon>
        <taxon>Embryophyta</taxon>
        <taxon>Tracheophyta</taxon>
        <taxon>Spermatophyta</taxon>
        <taxon>Magnoliopsida</taxon>
        <taxon>Liliopsida</taxon>
        <taxon>Asparagales</taxon>
        <taxon>Asparagaceae</taxon>
        <taxon>Asparagoideae</taxon>
        <taxon>Asparagus</taxon>
    </lineage>
</organism>
<reference evidence="2" key="1">
    <citation type="journal article" date="2017" name="Nat. Commun.">
        <title>The asparagus genome sheds light on the origin and evolution of a young Y chromosome.</title>
        <authorList>
            <person name="Harkess A."/>
            <person name="Zhou J."/>
            <person name="Xu C."/>
            <person name="Bowers J.E."/>
            <person name="Van der Hulst R."/>
            <person name="Ayyampalayam S."/>
            <person name="Mercati F."/>
            <person name="Riccardi P."/>
            <person name="McKain M.R."/>
            <person name="Kakrana A."/>
            <person name="Tang H."/>
            <person name="Ray J."/>
            <person name="Groenendijk J."/>
            <person name="Arikit S."/>
            <person name="Mathioni S.M."/>
            <person name="Nakano M."/>
            <person name="Shan H."/>
            <person name="Telgmann-Rauber A."/>
            <person name="Kanno A."/>
            <person name="Yue Z."/>
            <person name="Chen H."/>
            <person name="Li W."/>
            <person name="Chen Y."/>
            <person name="Xu X."/>
            <person name="Zhang Y."/>
            <person name="Luo S."/>
            <person name="Chen H."/>
            <person name="Gao J."/>
            <person name="Mao Z."/>
            <person name="Pires J.C."/>
            <person name="Luo M."/>
            <person name="Kudrna D."/>
            <person name="Wing R.A."/>
            <person name="Meyers B.C."/>
            <person name="Yi K."/>
            <person name="Kong H."/>
            <person name="Lavrijsen P."/>
            <person name="Sunseri F."/>
            <person name="Falavigna A."/>
            <person name="Ye Y."/>
            <person name="Leebens-Mack J.H."/>
            <person name="Chen G."/>
        </authorList>
    </citation>
    <scope>NUCLEOTIDE SEQUENCE [LARGE SCALE GENOMIC DNA]</scope>
    <source>
        <strain evidence="2">cv. DH0086</strain>
    </source>
</reference>
<keyword evidence="2" id="KW-1185">Reference proteome</keyword>
<protein>
    <submittedName>
        <fullName evidence="1">Uncharacterized protein</fullName>
    </submittedName>
</protein>
<name>A0A5P1ECY2_ASPOF</name>
<dbReference type="EMBL" id="CM007387">
    <property type="protein sequence ID" value="ONK63674.1"/>
    <property type="molecule type" value="Genomic_DNA"/>
</dbReference>
<dbReference type="Proteomes" id="UP000243459">
    <property type="component" value="Chromosome 7"/>
</dbReference>
<evidence type="ECO:0000313" key="2">
    <source>
        <dbReference type="Proteomes" id="UP000243459"/>
    </source>
</evidence>
<dbReference type="Gramene" id="ONK63674">
    <property type="protein sequence ID" value="ONK63674"/>
    <property type="gene ID" value="A4U43_C07F17720"/>
</dbReference>
<sequence>MVALLKLCAAQHGSQPEPSILFHFKREEFQFKASEIWRQMKCAKGECINVEDGDQIYTNELEIKVSRLEEEDDITFCAVIRTKASTAKIKLSFFLKIVCILKFVDLHEDWNGFCKIFV</sequence>
<proteinExistence type="predicted"/>
<accession>A0A5P1ECY2</accession>